<evidence type="ECO:0000256" key="1">
    <source>
        <dbReference type="SAM" id="MobiDB-lite"/>
    </source>
</evidence>
<feature type="region of interest" description="Disordered" evidence="1">
    <location>
        <begin position="1"/>
        <end position="25"/>
    </location>
</feature>
<comment type="caution">
    <text evidence="2">The sequence shown here is derived from an EMBL/GenBank/DDBJ whole genome shotgun (WGS) entry which is preliminary data.</text>
</comment>
<proteinExistence type="predicted"/>
<name>A0A454CN55_VIBHA</name>
<accession>A0A454CN55</accession>
<evidence type="ECO:0000313" key="2">
    <source>
        <dbReference type="EMBL" id="EKM26511.1"/>
    </source>
</evidence>
<reference evidence="2 3" key="1">
    <citation type="submission" date="2012-10" db="EMBL/GenBank/DDBJ databases">
        <title>Genome sequence of Vibrio Cholerae HENC-02.</title>
        <authorList>
            <person name="Eppinger M."/>
            <person name="Hasan N.A."/>
            <person name="Sengamalay N."/>
            <person name="Hine E."/>
            <person name="Su Q."/>
            <person name="Daugherty S.C."/>
            <person name="Young S."/>
            <person name="Sadzewicz L."/>
            <person name="Tallon L."/>
            <person name="Cebula T.A."/>
            <person name="Ravel J."/>
            <person name="Colwell R.R."/>
        </authorList>
    </citation>
    <scope>NUCLEOTIDE SEQUENCE [LARGE SCALE GENOMIC DNA]</scope>
    <source>
        <strain evidence="2 3">HENC-02</strain>
    </source>
</reference>
<gene>
    <name evidence="2" type="ORF">VCHENC02_0193A</name>
</gene>
<organism evidence="2 3">
    <name type="scientific">Vibrio harveyi</name>
    <name type="common">Beneckea harveyi</name>
    <dbReference type="NCBI Taxonomy" id="669"/>
    <lineage>
        <taxon>Bacteria</taxon>
        <taxon>Pseudomonadati</taxon>
        <taxon>Pseudomonadota</taxon>
        <taxon>Gammaproteobacteria</taxon>
        <taxon>Vibrionales</taxon>
        <taxon>Vibrionaceae</taxon>
        <taxon>Vibrio</taxon>
    </lineage>
</organism>
<feature type="non-terminal residue" evidence="2">
    <location>
        <position position="25"/>
    </location>
</feature>
<sequence length="25" mass="2738">MGIREANNITLVCEQGLKPDSKSPH</sequence>
<dbReference type="Proteomes" id="UP000008367">
    <property type="component" value="Unassembled WGS sequence"/>
</dbReference>
<protein>
    <submittedName>
        <fullName evidence="2">Uncharacterized protein</fullName>
    </submittedName>
</protein>
<dbReference type="AlphaFoldDB" id="A0A454CN55"/>
<dbReference type="EMBL" id="AJSR01002802">
    <property type="protein sequence ID" value="EKM26511.1"/>
    <property type="molecule type" value="Genomic_DNA"/>
</dbReference>
<evidence type="ECO:0000313" key="3">
    <source>
        <dbReference type="Proteomes" id="UP000008367"/>
    </source>
</evidence>